<gene>
    <name evidence="1" type="ORF">NQ176_g3155</name>
</gene>
<evidence type="ECO:0000313" key="1">
    <source>
        <dbReference type="EMBL" id="KAJ2979594.1"/>
    </source>
</evidence>
<keyword evidence="2" id="KW-1185">Reference proteome</keyword>
<proteinExistence type="predicted"/>
<name>A0ACC1NL09_9HYPO</name>
<comment type="caution">
    <text evidence="1">The sequence shown here is derived from an EMBL/GenBank/DDBJ whole genome shotgun (WGS) entry which is preliminary data.</text>
</comment>
<organism evidence="1 2">
    <name type="scientific">Zarea fungicola</name>
    <dbReference type="NCBI Taxonomy" id="93591"/>
    <lineage>
        <taxon>Eukaryota</taxon>
        <taxon>Fungi</taxon>
        <taxon>Dikarya</taxon>
        <taxon>Ascomycota</taxon>
        <taxon>Pezizomycotina</taxon>
        <taxon>Sordariomycetes</taxon>
        <taxon>Hypocreomycetidae</taxon>
        <taxon>Hypocreales</taxon>
        <taxon>Cordycipitaceae</taxon>
        <taxon>Zarea</taxon>
    </lineage>
</organism>
<reference evidence="1" key="1">
    <citation type="submission" date="2022-08" db="EMBL/GenBank/DDBJ databases">
        <title>Genome Sequence of Lecanicillium fungicola.</title>
        <authorList>
            <person name="Buettner E."/>
        </authorList>
    </citation>
    <scope>NUCLEOTIDE SEQUENCE</scope>
    <source>
        <strain evidence="1">Babe33</strain>
    </source>
</reference>
<dbReference type="EMBL" id="JANJQO010000269">
    <property type="protein sequence ID" value="KAJ2979594.1"/>
    <property type="molecule type" value="Genomic_DNA"/>
</dbReference>
<dbReference type="Proteomes" id="UP001143910">
    <property type="component" value="Unassembled WGS sequence"/>
</dbReference>
<evidence type="ECO:0000313" key="2">
    <source>
        <dbReference type="Proteomes" id="UP001143910"/>
    </source>
</evidence>
<protein>
    <submittedName>
        <fullName evidence="1">Uncharacterized protein</fullName>
    </submittedName>
</protein>
<accession>A0ACC1NL09</accession>
<sequence length="239" mass="25286">MFLNTASAITGMLAMSSTAVSAPANMNNSASGLSDTTRLRLADTAVQRYSILSDDKQFVYDLGQNGGQAIANRQTFPALVGSGTSIAAAKFPGCSISKLHIHPRAAEMLVLLSGRIMTETIPELGVVNAQGKQRVIRNELGPNMMTIFDQGALHTQINPDCETASALTVFSNEDGGFGFVADQSFALPDDIIATQLGDSISGAEIDRIRSSLPQGVIARIEACLKKCNIPRRQVDSASP</sequence>